<keyword evidence="5 6" id="KW-0413">Isomerase</keyword>
<dbReference type="Gene3D" id="2.40.37.10">
    <property type="entry name" value="Lyase, Ornithine Decarboxylase, Chain A, domain 1"/>
    <property type="match status" value="1"/>
</dbReference>
<dbReference type="InterPro" id="IPR009006">
    <property type="entry name" value="Ala_racemase/Decarboxylase_C"/>
</dbReference>
<dbReference type="SUPFAM" id="SSF50621">
    <property type="entry name" value="Alanine racemase C-terminal domain-like"/>
    <property type="match status" value="1"/>
</dbReference>
<comment type="caution">
    <text evidence="8">The sequence shown here is derived from an EMBL/GenBank/DDBJ whole genome shotgun (WGS) entry which is preliminary data.</text>
</comment>
<dbReference type="Proteomes" id="UP001385499">
    <property type="component" value="Unassembled WGS sequence"/>
</dbReference>
<comment type="catalytic activity">
    <reaction evidence="1 6">
        <text>L-alanine = D-alanine</text>
        <dbReference type="Rhea" id="RHEA:20249"/>
        <dbReference type="ChEBI" id="CHEBI:57416"/>
        <dbReference type="ChEBI" id="CHEBI:57972"/>
        <dbReference type="EC" id="5.1.1.1"/>
    </reaction>
</comment>
<comment type="similarity">
    <text evidence="6">Belongs to the alanine racemase family.</text>
</comment>
<evidence type="ECO:0000313" key="8">
    <source>
        <dbReference type="EMBL" id="MEJ8475327.1"/>
    </source>
</evidence>
<feature type="active site" description="Proton acceptor; specific for L-alanine" evidence="6">
    <location>
        <position position="270"/>
    </location>
</feature>
<evidence type="ECO:0000256" key="3">
    <source>
        <dbReference type="ARBA" id="ARBA00013089"/>
    </source>
</evidence>
<keyword evidence="9" id="KW-1185">Reference proteome</keyword>
<dbReference type="InterPro" id="IPR029066">
    <property type="entry name" value="PLP-binding_barrel"/>
</dbReference>
<dbReference type="EMBL" id="JBAKIA010000010">
    <property type="protein sequence ID" value="MEJ8475327.1"/>
    <property type="molecule type" value="Genomic_DNA"/>
</dbReference>
<dbReference type="InterPro" id="IPR001608">
    <property type="entry name" value="Ala_racemase_N"/>
</dbReference>
<sequence>MQDNIRSSASVVGEALSGGRLTIDRDAIAANWRLLEGHLKAGTTCAATIKADGYGTGATGTAQSLWDAGCKTFFVALPGEGLILREALPDATIYILGGLFPGAAGDLQSARLIPVLNSVPEVEEWAAFCRAQGQKSKAALQLNTGMNRLGMDPNEFANVMARPEITDSFDQALLMTHLACGSDPDHPLNRRQLEAFRAATDPFRQIPRSMANSAGVFLGENYHFDLARPGISLFGGKAIDTQANVMAPVAMVEARIMQVRFVPAGQTIGYGGAATAQRDLKVALVAAGYADGLLRRAGSSDDRPGGFGQIGRHKVPLIGRVSMDMIAVDVTDVPGDLASRGSFVEMLGPNVDAADLAAYADTIDYEYLTSLGQRYHRRYQPLPTPDQK</sequence>
<evidence type="ECO:0000313" key="9">
    <source>
        <dbReference type="Proteomes" id="UP001385499"/>
    </source>
</evidence>
<dbReference type="EC" id="5.1.1.1" evidence="3 6"/>
<feature type="domain" description="Alanine racemase C-terminal" evidence="7">
    <location>
        <begin position="249"/>
        <end position="380"/>
    </location>
</feature>
<dbReference type="InterPro" id="IPR000821">
    <property type="entry name" value="Ala_racemase"/>
</dbReference>
<dbReference type="NCBIfam" id="TIGR00492">
    <property type="entry name" value="alr"/>
    <property type="match status" value="1"/>
</dbReference>
<gene>
    <name evidence="8" type="primary">alr</name>
    <name evidence="8" type="ORF">V6575_14625</name>
</gene>
<dbReference type="SMART" id="SM01005">
    <property type="entry name" value="Ala_racemase_C"/>
    <property type="match status" value="1"/>
</dbReference>
<name>A0ABU8TMC6_9HYPH</name>
<dbReference type="Gene3D" id="3.20.20.10">
    <property type="entry name" value="Alanine racemase"/>
    <property type="match status" value="1"/>
</dbReference>
<evidence type="ECO:0000256" key="6">
    <source>
        <dbReference type="HAMAP-Rule" id="MF_01201"/>
    </source>
</evidence>
<comment type="pathway">
    <text evidence="6">Amino-acid biosynthesis; D-alanine biosynthesis; D-alanine from L-alanine: step 1/1.</text>
</comment>
<comment type="function">
    <text evidence="6">Catalyzes the interconversion of L-alanine and D-alanine. May also act on other amino acids.</text>
</comment>
<dbReference type="InterPro" id="IPR011079">
    <property type="entry name" value="Ala_racemase_C"/>
</dbReference>
<dbReference type="PRINTS" id="PR00992">
    <property type="entry name" value="ALARACEMASE"/>
</dbReference>
<dbReference type="CDD" id="cd00430">
    <property type="entry name" value="PLPDE_III_AR"/>
    <property type="match status" value="1"/>
</dbReference>
<feature type="active site" description="Proton acceptor; specific for D-alanine" evidence="6">
    <location>
        <position position="50"/>
    </location>
</feature>
<dbReference type="PANTHER" id="PTHR30511:SF0">
    <property type="entry name" value="ALANINE RACEMASE, CATABOLIC-RELATED"/>
    <property type="match status" value="1"/>
</dbReference>
<dbReference type="Pfam" id="PF01168">
    <property type="entry name" value="Ala_racemase_N"/>
    <property type="match status" value="1"/>
</dbReference>
<dbReference type="HAMAP" id="MF_01201">
    <property type="entry name" value="Ala_racemase"/>
    <property type="match status" value="1"/>
</dbReference>
<dbReference type="RefSeq" id="WP_340275336.1">
    <property type="nucleotide sequence ID" value="NZ_JBAKIA010000010.1"/>
</dbReference>
<proteinExistence type="inferred from homology"/>
<evidence type="ECO:0000256" key="5">
    <source>
        <dbReference type="ARBA" id="ARBA00023235"/>
    </source>
</evidence>
<organism evidence="8 9">
    <name type="scientific">Roseibium algae</name>
    <dbReference type="NCBI Taxonomy" id="3123038"/>
    <lineage>
        <taxon>Bacteria</taxon>
        <taxon>Pseudomonadati</taxon>
        <taxon>Pseudomonadota</taxon>
        <taxon>Alphaproteobacteria</taxon>
        <taxon>Hyphomicrobiales</taxon>
        <taxon>Stappiaceae</taxon>
        <taxon>Roseibium</taxon>
    </lineage>
</organism>
<feature type="modified residue" description="N6-(pyridoxal phosphate)lysine" evidence="6">
    <location>
        <position position="50"/>
    </location>
</feature>
<accession>A0ABU8TMC6</accession>
<reference evidence="8 9" key="1">
    <citation type="submission" date="2024-02" db="EMBL/GenBank/DDBJ databases">
        <title>Roseibium algae sp. nov., isolated from marine alga (Grateloupia sp.), showing potential in myo-inositol conversion.</title>
        <authorList>
            <person name="Wang Y."/>
        </authorList>
    </citation>
    <scope>NUCLEOTIDE SEQUENCE [LARGE SCALE GENOMIC DNA]</scope>
    <source>
        <strain evidence="8 9">H3510</strain>
    </source>
</reference>
<feature type="binding site" evidence="6">
    <location>
        <position position="148"/>
    </location>
    <ligand>
        <name>substrate</name>
    </ligand>
</feature>
<keyword evidence="4 6" id="KW-0663">Pyridoxal phosphate</keyword>
<dbReference type="GO" id="GO:0008784">
    <property type="term" value="F:alanine racemase activity"/>
    <property type="evidence" value="ECO:0007669"/>
    <property type="project" value="UniProtKB-EC"/>
</dbReference>
<evidence type="ECO:0000256" key="4">
    <source>
        <dbReference type="ARBA" id="ARBA00022898"/>
    </source>
</evidence>
<dbReference type="Pfam" id="PF00842">
    <property type="entry name" value="Ala_racemase_C"/>
    <property type="match status" value="1"/>
</dbReference>
<comment type="cofactor">
    <cofactor evidence="2 6">
        <name>pyridoxal 5'-phosphate</name>
        <dbReference type="ChEBI" id="CHEBI:597326"/>
    </cofactor>
</comment>
<evidence type="ECO:0000256" key="1">
    <source>
        <dbReference type="ARBA" id="ARBA00000316"/>
    </source>
</evidence>
<dbReference type="SUPFAM" id="SSF51419">
    <property type="entry name" value="PLP-binding barrel"/>
    <property type="match status" value="1"/>
</dbReference>
<protein>
    <recommendedName>
        <fullName evidence="3 6">Alanine racemase</fullName>
        <ecNumber evidence="3 6">5.1.1.1</ecNumber>
    </recommendedName>
</protein>
<feature type="binding site" evidence="6">
    <location>
        <position position="323"/>
    </location>
    <ligand>
        <name>substrate</name>
    </ligand>
</feature>
<evidence type="ECO:0000259" key="7">
    <source>
        <dbReference type="SMART" id="SM01005"/>
    </source>
</evidence>
<dbReference type="PANTHER" id="PTHR30511">
    <property type="entry name" value="ALANINE RACEMASE"/>
    <property type="match status" value="1"/>
</dbReference>
<evidence type="ECO:0000256" key="2">
    <source>
        <dbReference type="ARBA" id="ARBA00001933"/>
    </source>
</evidence>